<name>A0A562RV10_9BRAD</name>
<feature type="domain" description="HTH araC/xylS-type" evidence="5">
    <location>
        <begin position="209"/>
        <end position="307"/>
    </location>
</feature>
<accession>A0A562RV10</accession>
<dbReference type="GO" id="GO:0043565">
    <property type="term" value="F:sequence-specific DNA binding"/>
    <property type="evidence" value="ECO:0007669"/>
    <property type="project" value="InterPro"/>
</dbReference>
<organism evidence="6 7">
    <name type="scientific">Bradyrhizobium huanghuaihaiense</name>
    <dbReference type="NCBI Taxonomy" id="990078"/>
    <lineage>
        <taxon>Bacteria</taxon>
        <taxon>Pseudomonadati</taxon>
        <taxon>Pseudomonadota</taxon>
        <taxon>Alphaproteobacteria</taxon>
        <taxon>Hyphomicrobiales</taxon>
        <taxon>Nitrobacteraceae</taxon>
        <taxon>Bradyrhizobium</taxon>
    </lineage>
</organism>
<dbReference type="InterPro" id="IPR020449">
    <property type="entry name" value="Tscrpt_reg_AraC-type_HTH"/>
</dbReference>
<comment type="caution">
    <text evidence="6">The sequence shown here is derived from an EMBL/GenBank/DDBJ whole genome shotgun (WGS) entry which is preliminary data.</text>
</comment>
<dbReference type="PRINTS" id="PR00032">
    <property type="entry name" value="HTHARAC"/>
</dbReference>
<reference evidence="6 7" key="1">
    <citation type="journal article" date="2015" name="Stand. Genomic Sci.">
        <title>Genomic Encyclopedia of Bacterial and Archaeal Type Strains, Phase III: the genomes of soil and plant-associated and newly described type strains.</title>
        <authorList>
            <person name="Whitman W.B."/>
            <person name="Woyke T."/>
            <person name="Klenk H.P."/>
            <person name="Zhou Y."/>
            <person name="Lilburn T.G."/>
            <person name="Beck B.J."/>
            <person name="De Vos P."/>
            <person name="Vandamme P."/>
            <person name="Eisen J.A."/>
            <person name="Garrity G."/>
            <person name="Hugenholtz P."/>
            <person name="Kyrpides N.C."/>
        </authorList>
    </citation>
    <scope>NUCLEOTIDE SEQUENCE [LARGE SCALE GENOMIC DNA]</scope>
    <source>
        <strain evidence="6 7">CGMCC 1.10948</strain>
    </source>
</reference>
<dbReference type="InterPro" id="IPR018060">
    <property type="entry name" value="HTH_AraC"/>
</dbReference>
<dbReference type="EMBL" id="VLLA01000004">
    <property type="protein sequence ID" value="TWI72899.1"/>
    <property type="molecule type" value="Genomic_DNA"/>
</dbReference>
<dbReference type="PROSITE" id="PS00041">
    <property type="entry name" value="HTH_ARAC_FAMILY_1"/>
    <property type="match status" value="1"/>
</dbReference>
<dbReference type="InterPro" id="IPR009057">
    <property type="entry name" value="Homeodomain-like_sf"/>
</dbReference>
<dbReference type="PROSITE" id="PS01124">
    <property type="entry name" value="HTH_ARAC_FAMILY_2"/>
    <property type="match status" value="1"/>
</dbReference>
<dbReference type="Proteomes" id="UP000316291">
    <property type="component" value="Unassembled WGS sequence"/>
</dbReference>
<proteinExistence type="predicted"/>
<feature type="compositionally biased region" description="Low complexity" evidence="4">
    <location>
        <begin position="307"/>
        <end position="325"/>
    </location>
</feature>
<evidence type="ECO:0000256" key="1">
    <source>
        <dbReference type="ARBA" id="ARBA00023015"/>
    </source>
</evidence>
<keyword evidence="3" id="KW-0804">Transcription</keyword>
<evidence type="ECO:0000313" key="6">
    <source>
        <dbReference type="EMBL" id="TWI72899.1"/>
    </source>
</evidence>
<gene>
    <name evidence="6" type="ORF">IQ16_02478</name>
</gene>
<dbReference type="Pfam" id="PF12833">
    <property type="entry name" value="HTH_18"/>
    <property type="match status" value="1"/>
</dbReference>
<dbReference type="PANTHER" id="PTHR46796:SF14">
    <property type="entry name" value="TRANSCRIPTIONAL REGULATORY PROTEIN"/>
    <property type="match status" value="1"/>
</dbReference>
<feature type="region of interest" description="Disordered" evidence="4">
    <location>
        <begin position="1"/>
        <end position="27"/>
    </location>
</feature>
<evidence type="ECO:0000256" key="3">
    <source>
        <dbReference type="ARBA" id="ARBA00023163"/>
    </source>
</evidence>
<feature type="region of interest" description="Disordered" evidence="4">
    <location>
        <begin position="307"/>
        <end position="338"/>
    </location>
</feature>
<evidence type="ECO:0000256" key="2">
    <source>
        <dbReference type="ARBA" id="ARBA00023125"/>
    </source>
</evidence>
<keyword evidence="7" id="KW-1185">Reference proteome</keyword>
<dbReference type="GO" id="GO:0003700">
    <property type="term" value="F:DNA-binding transcription factor activity"/>
    <property type="evidence" value="ECO:0007669"/>
    <property type="project" value="InterPro"/>
</dbReference>
<evidence type="ECO:0000256" key="4">
    <source>
        <dbReference type="SAM" id="MobiDB-lite"/>
    </source>
</evidence>
<dbReference type="InterPro" id="IPR050204">
    <property type="entry name" value="AraC_XylS_family_regulators"/>
</dbReference>
<dbReference type="SUPFAM" id="SSF46689">
    <property type="entry name" value="Homeodomain-like"/>
    <property type="match status" value="2"/>
</dbReference>
<dbReference type="Gene3D" id="1.10.10.60">
    <property type="entry name" value="Homeodomain-like"/>
    <property type="match status" value="1"/>
</dbReference>
<evidence type="ECO:0000259" key="5">
    <source>
        <dbReference type="PROSITE" id="PS01124"/>
    </source>
</evidence>
<keyword evidence="1" id="KW-0805">Transcription regulation</keyword>
<dbReference type="AlphaFoldDB" id="A0A562RV10"/>
<dbReference type="InterPro" id="IPR018062">
    <property type="entry name" value="HTH_AraC-typ_CS"/>
</dbReference>
<sequence>MFTDLQAAGAWSPSQPNRHEPDSPLGARAVPCERRWRQPGQHAGAPPEDITISRWVCTQADIRQEEATTPCDRYFLAIALKTTPLKLSRGRRTIFDGIMPAGTLYVGAPSQQLCALFSAPYDFLHFHPAASVYFPCPRPGAVPVSPEIFNDLLLLRDPFAEQLAKALTEHGHLADREFARCIGRTLAMHVARHERPHTKVNALAKWRLRRVEEYVGAHFERCISLSQLAKVAGLSRMHFAAQFRVATGYRPREYLLHERVERAKSMLSSSDTPLAEVALAVGFCTQAHFSTVFKRMTGDTPARWRSAVRNASASSSHSESDPASAHKAMSRVLGVDLS</sequence>
<keyword evidence="2 6" id="KW-0238">DNA-binding</keyword>
<dbReference type="SMART" id="SM00342">
    <property type="entry name" value="HTH_ARAC"/>
    <property type="match status" value="1"/>
</dbReference>
<dbReference type="PANTHER" id="PTHR46796">
    <property type="entry name" value="HTH-TYPE TRANSCRIPTIONAL ACTIVATOR RHAS-RELATED"/>
    <property type="match status" value="1"/>
</dbReference>
<protein>
    <submittedName>
        <fullName evidence="6">AraC-like DNA-binding protein</fullName>
    </submittedName>
</protein>
<evidence type="ECO:0000313" key="7">
    <source>
        <dbReference type="Proteomes" id="UP000316291"/>
    </source>
</evidence>